<evidence type="ECO:0000259" key="5">
    <source>
        <dbReference type="PROSITE" id="PS50893"/>
    </source>
</evidence>
<sequence>MADQRAGRGPAITCAALAKTFGTGPAAVEAVAPLDLTFAAGELTALVGPSGCGKSTVLRMVAGLEAPSAGTVTLDGAAPADLQGEGALAMAFQDASLLPWRSVRGNVALALKLARKPVDLAAVDAMIARVGLAGFENARPAELSGGMRQRAAIARCLVTQPRVLLLDEPFGAVDELTRARLNTDLPALWQAQGTTALLVTHSVREAVALADRVVVFSSRPAQVVADLRVPDLLALDSAEGRTLMAEVTAALSQGWADDPGSGRHAAQ</sequence>
<evidence type="ECO:0000313" key="6">
    <source>
        <dbReference type="EMBL" id="NYS23905.1"/>
    </source>
</evidence>
<dbReference type="Pfam" id="PF00005">
    <property type="entry name" value="ABC_tran"/>
    <property type="match status" value="1"/>
</dbReference>
<accession>A0A7Z0HXC8</accession>
<keyword evidence="3" id="KW-0547">Nucleotide-binding</keyword>
<feature type="domain" description="ABC transporter" evidence="5">
    <location>
        <begin position="12"/>
        <end position="243"/>
    </location>
</feature>
<evidence type="ECO:0000256" key="4">
    <source>
        <dbReference type="ARBA" id="ARBA00022840"/>
    </source>
</evidence>
<evidence type="ECO:0000256" key="3">
    <source>
        <dbReference type="ARBA" id="ARBA00022741"/>
    </source>
</evidence>
<dbReference type="InterPro" id="IPR050166">
    <property type="entry name" value="ABC_transporter_ATP-bind"/>
</dbReference>
<dbReference type="Gene3D" id="3.40.50.300">
    <property type="entry name" value="P-loop containing nucleotide triphosphate hydrolases"/>
    <property type="match status" value="1"/>
</dbReference>
<reference evidence="6 7" key="1">
    <citation type="journal article" date="2000" name="Arch. Microbiol.">
        <title>Rhodobaca bogoriensis gen. nov. and sp. nov., an alkaliphilic purple nonsulfur bacterium from African Rift Valley soda lakes.</title>
        <authorList>
            <person name="Milford A.D."/>
            <person name="Achenbach L.A."/>
            <person name="Jung D.O."/>
            <person name="Madigan M.T."/>
        </authorList>
    </citation>
    <scope>NUCLEOTIDE SEQUENCE [LARGE SCALE GENOMIC DNA]</scope>
    <source>
        <strain evidence="6 7">2376</strain>
    </source>
</reference>
<dbReference type="InterPro" id="IPR017871">
    <property type="entry name" value="ABC_transporter-like_CS"/>
</dbReference>
<keyword evidence="7" id="KW-1185">Reference proteome</keyword>
<dbReference type="SUPFAM" id="SSF52540">
    <property type="entry name" value="P-loop containing nucleoside triphosphate hydrolases"/>
    <property type="match status" value="1"/>
</dbReference>
<evidence type="ECO:0000256" key="1">
    <source>
        <dbReference type="ARBA" id="ARBA00005417"/>
    </source>
</evidence>
<dbReference type="PANTHER" id="PTHR42788">
    <property type="entry name" value="TAURINE IMPORT ATP-BINDING PROTEIN-RELATED"/>
    <property type="match status" value="1"/>
</dbReference>
<dbReference type="EMBL" id="JACBXS010000004">
    <property type="protein sequence ID" value="NYS23905.1"/>
    <property type="molecule type" value="Genomic_DNA"/>
</dbReference>
<comment type="similarity">
    <text evidence="1">Belongs to the ABC transporter superfamily.</text>
</comment>
<dbReference type="PROSITE" id="PS50893">
    <property type="entry name" value="ABC_TRANSPORTER_2"/>
    <property type="match status" value="1"/>
</dbReference>
<keyword evidence="4 6" id="KW-0067">ATP-binding</keyword>
<keyword evidence="2" id="KW-0813">Transport</keyword>
<dbReference type="AlphaFoldDB" id="A0A7Z0HXC8"/>
<dbReference type="RefSeq" id="WP_179904608.1">
    <property type="nucleotide sequence ID" value="NZ_JACBXS010000004.1"/>
</dbReference>
<evidence type="ECO:0000313" key="7">
    <source>
        <dbReference type="Proteomes" id="UP000529417"/>
    </source>
</evidence>
<dbReference type="CDD" id="cd03293">
    <property type="entry name" value="ABC_NrtD_SsuB_transporters"/>
    <property type="match status" value="1"/>
</dbReference>
<comment type="caution">
    <text evidence="6">The sequence shown here is derived from an EMBL/GenBank/DDBJ whole genome shotgun (WGS) entry which is preliminary data.</text>
</comment>
<dbReference type="PANTHER" id="PTHR42788:SF13">
    <property type="entry name" value="ALIPHATIC SULFONATES IMPORT ATP-BINDING PROTEIN SSUB"/>
    <property type="match status" value="1"/>
</dbReference>
<organism evidence="6 7">
    <name type="scientific">Rhabdonatronobacter sediminivivens</name>
    <dbReference type="NCBI Taxonomy" id="2743469"/>
    <lineage>
        <taxon>Bacteria</taxon>
        <taxon>Pseudomonadati</taxon>
        <taxon>Pseudomonadota</taxon>
        <taxon>Alphaproteobacteria</taxon>
        <taxon>Rhodobacterales</taxon>
        <taxon>Paracoccaceae</taxon>
        <taxon>Rhabdonatronobacter</taxon>
    </lineage>
</organism>
<name>A0A7Z0HXC8_9RHOB</name>
<evidence type="ECO:0000256" key="2">
    <source>
        <dbReference type="ARBA" id="ARBA00022448"/>
    </source>
</evidence>
<dbReference type="SMART" id="SM00382">
    <property type="entry name" value="AAA"/>
    <property type="match status" value="1"/>
</dbReference>
<dbReference type="InterPro" id="IPR027417">
    <property type="entry name" value="P-loop_NTPase"/>
</dbReference>
<dbReference type="GO" id="GO:0005524">
    <property type="term" value="F:ATP binding"/>
    <property type="evidence" value="ECO:0007669"/>
    <property type="project" value="UniProtKB-KW"/>
</dbReference>
<dbReference type="InterPro" id="IPR003593">
    <property type="entry name" value="AAA+_ATPase"/>
</dbReference>
<dbReference type="InterPro" id="IPR003439">
    <property type="entry name" value="ABC_transporter-like_ATP-bd"/>
</dbReference>
<dbReference type="GO" id="GO:0016887">
    <property type="term" value="F:ATP hydrolysis activity"/>
    <property type="evidence" value="ECO:0007669"/>
    <property type="project" value="InterPro"/>
</dbReference>
<dbReference type="Proteomes" id="UP000529417">
    <property type="component" value="Unassembled WGS sequence"/>
</dbReference>
<proteinExistence type="inferred from homology"/>
<dbReference type="PROSITE" id="PS00211">
    <property type="entry name" value="ABC_TRANSPORTER_1"/>
    <property type="match status" value="1"/>
</dbReference>
<protein>
    <submittedName>
        <fullName evidence="6">ABC transporter ATP-binding protein</fullName>
    </submittedName>
</protein>
<gene>
    <name evidence="6" type="ORF">HUK65_02795</name>
</gene>